<evidence type="ECO:0000256" key="4">
    <source>
        <dbReference type="ARBA" id="ARBA00022737"/>
    </source>
</evidence>
<dbReference type="InterPro" id="IPR032675">
    <property type="entry name" value="LRR_dom_sf"/>
</dbReference>
<dbReference type="InterPro" id="IPR054544">
    <property type="entry name" value="Pest_crys_Cry1Aa_dom-IV"/>
</dbReference>
<dbReference type="InterPro" id="IPR051716">
    <property type="entry name" value="Plant_RL_S/T_kinase"/>
</dbReference>
<reference evidence="11 12" key="1">
    <citation type="submission" date="2023-07" db="EMBL/GenBank/DDBJ databases">
        <title>Genomic Encyclopedia of Type Strains, Phase IV (KMG-IV): sequencing the most valuable type-strain genomes for metagenomic binning, comparative biology and taxonomic classification.</title>
        <authorList>
            <person name="Goeker M."/>
        </authorList>
    </citation>
    <scope>NUCLEOTIDE SEQUENCE [LARGE SCALE GENOMIC DNA]</scope>
    <source>
        <strain evidence="11 12">DSM 16784</strain>
    </source>
</reference>
<keyword evidence="8" id="KW-0472">Membrane</keyword>
<evidence type="ECO:0000256" key="1">
    <source>
        <dbReference type="ARBA" id="ARBA00004167"/>
    </source>
</evidence>
<sequence>MKKNSIKKRILISLLAIGTLFSLASINTIDATENGDSSNIAPLSTSEPAFPASSQPLHDAILSIYPAVDGADGSVKDGVISKSEAAAWTGTKIHVRNLGLAGTITGIEYFTNPNLSSLYLDKNQFTGEIPSGLGSMSGLTVLNLSENHLSGSIPSDIGQLSNLQSLHLHTNNLSGSIPTTFGNLGSLEQLAISFNQLTGSIPEELGNCSSLRQILLHSNLLSGSIPESIGYLPLTRISINKNNLSGEVPDSLFTNSTLKTLELCDNAGLTGNPAEKIPADSQLTKVRIQGTDMIQAPVYTTNLDESTGGIFVYDDLAENLLNTDLSGPAEGITQEDIKKAQESADWISDPTEKQKWQDNIDLAQSMLDAQTGVGNLLNDTRTDVLDNVTQETIDDAKELIKILPDGQFKTDLQADIDLAQEFLNNRTSAQAKVDALFTDSTHEDIKDITNQDTINDALAVVNALPDGSFKENLLAEVAKAQSMLDAKAVVENLFTDSTHTDIKDTTDQAVIDNAKIVVNKLPDGKLKTELMAEIDKAQDMLNAKNVVGNLLDDEGKLSDGVTQEDIDNAQDLVNKLPNGDLKDELQDIIDDAQKQLDDSNKVPVVTNPSTPGTNPPVVSKPSISGETSTTTDVTKNVNTGDTTNLSLYGGLLLLSLCGFVVVTKRRKAVK</sequence>
<protein>
    <submittedName>
        <fullName evidence="11">LPXTG-motif cell wall-anchored protein</fullName>
    </submittedName>
</protein>
<evidence type="ECO:0000256" key="5">
    <source>
        <dbReference type="ARBA" id="ARBA00022741"/>
    </source>
</evidence>
<evidence type="ECO:0000313" key="11">
    <source>
        <dbReference type="EMBL" id="MDQ0361134.1"/>
    </source>
</evidence>
<organism evidence="11 12">
    <name type="scientific">Breznakia pachnodae</name>
    <dbReference type="NCBI Taxonomy" id="265178"/>
    <lineage>
        <taxon>Bacteria</taxon>
        <taxon>Bacillati</taxon>
        <taxon>Bacillota</taxon>
        <taxon>Erysipelotrichia</taxon>
        <taxon>Erysipelotrichales</taxon>
        <taxon>Erysipelotrichaceae</taxon>
        <taxon>Breznakia</taxon>
    </lineage>
</organism>
<evidence type="ECO:0000256" key="8">
    <source>
        <dbReference type="SAM" id="Phobius"/>
    </source>
</evidence>
<evidence type="ECO:0000259" key="10">
    <source>
        <dbReference type="Pfam" id="PF18449"/>
    </source>
</evidence>
<keyword evidence="3 9" id="KW-0732">Signal</keyword>
<name>A0ABU0E2M2_9FIRM</name>
<proteinExistence type="predicted"/>
<keyword evidence="4" id="KW-0677">Repeat</keyword>
<feature type="signal peptide" evidence="9">
    <location>
        <begin position="1"/>
        <end position="24"/>
    </location>
</feature>
<keyword evidence="8" id="KW-0812">Transmembrane</keyword>
<dbReference type="NCBIfam" id="TIGR01167">
    <property type="entry name" value="LPXTG_anchor"/>
    <property type="match status" value="1"/>
</dbReference>
<dbReference type="InterPro" id="IPR003591">
    <property type="entry name" value="Leu-rich_rpt_typical-subtyp"/>
</dbReference>
<comment type="caution">
    <text evidence="11">The sequence shown here is derived from an EMBL/GenBank/DDBJ whole genome shotgun (WGS) entry which is preliminary data.</text>
</comment>
<feature type="domain" description="Pesticidal crystal protein Cry1Aa" evidence="10">
    <location>
        <begin position="369"/>
        <end position="424"/>
    </location>
</feature>
<dbReference type="InterPro" id="IPR001611">
    <property type="entry name" value="Leu-rich_rpt"/>
</dbReference>
<evidence type="ECO:0000256" key="7">
    <source>
        <dbReference type="SAM" id="MobiDB-lite"/>
    </source>
</evidence>
<dbReference type="EMBL" id="JAUSUR010000003">
    <property type="protein sequence ID" value="MDQ0361134.1"/>
    <property type="molecule type" value="Genomic_DNA"/>
</dbReference>
<feature type="compositionally biased region" description="Polar residues" evidence="7">
    <location>
        <begin position="621"/>
        <end position="635"/>
    </location>
</feature>
<dbReference type="Gene3D" id="3.80.10.10">
    <property type="entry name" value="Ribonuclease Inhibitor"/>
    <property type="match status" value="1"/>
</dbReference>
<keyword evidence="5" id="KW-0547">Nucleotide-binding</keyword>
<keyword evidence="8" id="KW-1133">Transmembrane helix</keyword>
<keyword evidence="6" id="KW-0067">ATP-binding</keyword>
<evidence type="ECO:0000256" key="2">
    <source>
        <dbReference type="ARBA" id="ARBA00022614"/>
    </source>
</evidence>
<gene>
    <name evidence="11" type="ORF">J2S15_001881</name>
</gene>
<dbReference type="Proteomes" id="UP001230220">
    <property type="component" value="Unassembled WGS sequence"/>
</dbReference>
<accession>A0ABU0E2M2</accession>
<evidence type="ECO:0000256" key="9">
    <source>
        <dbReference type="SAM" id="SignalP"/>
    </source>
</evidence>
<evidence type="ECO:0000256" key="3">
    <source>
        <dbReference type="ARBA" id="ARBA00022729"/>
    </source>
</evidence>
<feature type="transmembrane region" description="Helical" evidence="8">
    <location>
        <begin position="645"/>
        <end position="663"/>
    </location>
</feature>
<dbReference type="Pfam" id="PF00560">
    <property type="entry name" value="LRR_1"/>
    <property type="match status" value="1"/>
</dbReference>
<evidence type="ECO:0000256" key="6">
    <source>
        <dbReference type="ARBA" id="ARBA00022840"/>
    </source>
</evidence>
<dbReference type="Pfam" id="PF18449">
    <property type="entry name" value="Endotoxin_C2"/>
    <property type="match status" value="3"/>
</dbReference>
<keyword evidence="12" id="KW-1185">Reference proteome</keyword>
<dbReference type="PANTHER" id="PTHR48053:SF71">
    <property type="entry name" value="LEUCINE RICH REPEAT FAMILY PROTEIN, EXPRESSED"/>
    <property type="match status" value="1"/>
</dbReference>
<dbReference type="SMART" id="SM00369">
    <property type="entry name" value="LRR_TYP"/>
    <property type="match status" value="3"/>
</dbReference>
<feature type="chain" id="PRO_5045290905" evidence="9">
    <location>
        <begin position="25"/>
        <end position="670"/>
    </location>
</feature>
<dbReference type="RefSeq" id="WP_307407607.1">
    <property type="nucleotide sequence ID" value="NZ_JAUSUR010000003.1"/>
</dbReference>
<dbReference type="PANTHER" id="PTHR48053">
    <property type="entry name" value="LEUCINE RICH REPEAT FAMILY PROTEIN, EXPRESSED"/>
    <property type="match status" value="1"/>
</dbReference>
<keyword evidence="2" id="KW-0433">Leucine-rich repeat</keyword>
<dbReference type="SUPFAM" id="SSF52058">
    <property type="entry name" value="L domain-like"/>
    <property type="match status" value="1"/>
</dbReference>
<evidence type="ECO:0000313" key="12">
    <source>
        <dbReference type="Proteomes" id="UP001230220"/>
    </source>
</evidence>
<feature type="domain" description="Pesticidal crystal protein Cry1Aa" evidence="10">
    <location>
        <begin position="546"/>
        <end position="598"/>
    </location>
</feature>
<dbReference type="Pfam" id="PF13855">
    <property type="entry name" value="LRR_8"/>
    <property type="match status" value="1"/>
</dbReference>
<comment type="subcellular location">
    <subcellularLocation>
        <location evidence="1">Membrane</location>
        <topology evidence="1">Single-pass membrane protein</topology>
    </subcellularLocation>
</comment>
<feature type="domain" description="Pesticidal crystal protein Cry1Aa" evidence="10">
    <location>
        <begin position="486"/>
        <end position="543"/>
    </location>
</feature>
<feature type="region of interest" description="Disordered" evidence="7">
    <location>
        <begin position="596"/>
        <end position="635"/>
    </location>
</feature>